<keyword evidence="3" id="KW-0472">Membrane</keyword>
<dbReference type="EMBL" id="JAOZYC010000129">
    <property type="protein sequence ID" value="MEB8340118.1"/>
    <property type="molecule type" value="Genomic_DNA"/>
</dbReference>
<evidence type="ECO:0000256" key="1">
    <source>
        <dbReference type="ARBA" id="ARBA00023015"/>
    </source>
</evidence>
<keyword evidence="1" id="KW-0805">Transcription regulation</keyword>
<dbReference type="Proteomes" id="UP001354931">
    <property type="component" value="Unassembled WGS sequence"/>
</dbReference>
<evidence type="ECO:0000313" key="5">
    <source>
        <dbReference type="EMBL" id="MEB8340118.1"/>
    </source>
</evidence>
<protein>
    <submittedName>
        <fullName evidence="5">Zf-HC2 domain-containing protein</fullName>
    </submittedName>
</protein>
<dbReference type="RefSeq" id="WP_326018788.1">
    <property type="nucleotide sequence ID" value="NZ_JAOZYC010000129.1"/>
</dbReference>
<evidence type="ECO:0000313" key="6">
    <source>
        <dbReference type="Proteomes" id="UP001354931"/>
    </source>
</evidence>
<gene>
    <name evidence="5" type="ORF">OKJ99_21740</name>
</gene>
<dbReference type="InterPro" id="IPR041916">
    <property type="entry name" value="Anti_sigma_zinc_sf"/>
</dbReference>
<reference evidence="5 6" key="1">
    <citation type="submission" date="2022-10" db="EMBL/GenBank/DDBJ databases">
        <authorList>
            <person name="Xie J."/>
            <person name="Shen N."/>
        </authorList>
    </citation>
    <scope>NUCLEOTIDE SEQUENCE [LARGE SCALE GENOMIC DNA]</scope>
    <source>
        <strain evidence="5 6">YIM65594</strain>
    </source>
</reference>
<keyword evidence="3" id="KW-1133">Transmembrane helix</keyword>
<dbReference type="Pfam" id="PF13490">
    <property type="entry name" value="zf-HC2"/>
    <property type="match status" value="1"/>
</dbReference>
<comment type="caution">
    <text evidence="5">The sequence shown here is derived from an EMBL/GenBank/DDBJ whole genome shotgun (WGS) entry which is preliminary data.</text>
</comment>
<evidence type="ECO:0000256" key="2">
    <source>
        <dbReference type="ARBA" id="ARBA00023163"/>
    </source>
</evidence>
<feature type="domain" description="Putative zinc-finger" evidence="4">
    <location>
        <begin position="9"/>
        <end position="37"/>
    </location>
</feature>
<organism evidence="5 6">
    <name type="scientific">Streptomyces endophyticus</name>
    <dbReference type="NCBI Taxonomy" id="714166"/>
    <lineage>
        <taxon>Bacteria</taxon>
        <taxon>Bacillati</taxon>
        <taxon>Actinomycetota</taxon>
        <taxon>Actinomycetes</taxon>
        <taxon>Kitasatosporales</taxon>
        <taxon>Streptomycetaceae</taxon>
        <taxon>Streptomyces</taxon>
    </lineage>
</organism>
<sequence>MWSLERHRDVGAYALGVLDPAERFRFEDHLPECATCASLVGELAPTTGALALYARVTPPCVEVLARPAPTFLDRAVDRLGALHRRTRRRLWGATVAALLVLAAAGQGVAMLTGVGTGSGHTATLRGHDAGTGVAATVTADDQDWGTQVGLDVRDSGGPRVCELVAVGRDGSEQTVATWTVRGDPVALDGGVAARPADLARFEVRAADGIPLLTLPMRAS</sequence>
<accession>A0ABU6F7V8</accession>
<keyword evidence="2" id="KW-0804">Transcription</keyword>
<evidence type="ECO:0000256" key="3">
    <source>
        <dbReference type="SAM" id="Phobius"/>
    </source>
</evidence>
<name>A0ABU6F7V8_9ACTN</name>
<keyword evidence="3" id="KW-0812">Transmembrane</keyword>
<keyword evidence="6" id="KW-1185">Reference proteome</keyword>
<dbReference type="InterPro" id="IPR027383">
    <property type="entry name" value="Znf_put"/>
</dbReference>
<dbReference type="Gene3D" id="1.10.10.1320">
    <property type="entry name" value="Anti-sigma factor, zinc-finger domain"/>
    <property type="match status" value="1"/>
</dbReference>
<proteinExistence type="predicted"/>
<evidence type="ECO:0000259" key="4">
    <source>
        <dbReference type="Pfam" id="PF13490"/>
    </source>
</evidence>
<feature type="transmembrane region" description="Helical" evidence="3">
    <location>
        <begin position="90"/>
        <end position="111"/>
    </location>
</feature>